<dbReference type="Proteomes" id="UP000689967">
    <property type="component" value="Unassembled WGS sequence"/>
</dbReference>
<keyword evidence="2" id="KW-0732">Signal</keyword>
<proteinExistence type="predicted"/>
<name>A0ABS6HA36_9PROT</name>
<dbReference type="RefSeq" id="WP_216875116.1">
    <property type="nucleotide sequence ID" value="NZ_JAERQM010000002.1"/>
</dbReference>
<feature type="chain" id="PRO_5047527307" evidence="2">
    <location>
        <begin position="23"/>
        <end position="101"/>
    </location>
</feature>
<feature type="signal peptide" evidence="2">
    <location>
        <begin position="1"/>
        <end position="22"/>
    </location>
</feature>
<sequence length="101" mass="11206">MFLKWRSAAVVVTLGLAVAAAASTFVKGTPRQAFLTDCIARSYYPERWEAVERCKEELAELRLDRTVGTVVAGVGTLILIPTITVNVMVILVWVSLLTRRR</sequence>
<organism evidence="3 4">
    <name type="scientific">Falsiroseomonas oleicola</name>
    <dbReference type="NCBI Taxonomy" id="2801474"/>
    <lineage>
        <taxon>Bacteria</taxon>
        <taxon>Pseudomonadati</taxon>
        <taxon>Pseudomonadota</taxon>
        <taxon>Alphaproteobacteria</taxon>
        <taxon>Acetobacterales</taxon>
        <taxon>Roseomonadaceae</taxon>
        <taxon>Falsiroseomonas</taxon>
    </lineage>
</organism>
<gene>
    <name evidence="3" type="ORF">JJQ90_10785</name>
</gene>
<evidence type="ECO:0000256" key="1">
    <source>
        <dbReference type="SAM" id="Phobius"/>
    </source>
</evidence>
<protein>
    <submittedName>
        <fullName evidence="3">Uncharacterized protein</fullName>
    </submittedName>
</protein>
<keyword evidence="1" id="KW-0812">Transmembrane</keyword>
<evidence type="ECO:0000256" key="2">
    <source>
        <dbReference type="SAM" id="SignalP"/>
    </source>
</evidence>
<evidence type="ECO:0000313" key="3">
    <source>
        <dbReference type="EMBL" id="MBU8544195.1"/>
    </source>
</evidence>
<keyword evidence="1" id="KW-1133">Transmembrane helix</keyword>
<accession>A0ABS6HA36</accession>
<comment type="caution">
    <text evidence="3">The sequence shown here is derived from an EMBL/GenBank/DDBJ whole genome shotgun (WGS) entry which is preliminary data.</text>
</comment>
<reference evidence="3 4" key="1">
    <citation type="submission" date="2021-01" db="EMBL/GenBank/DDBJ databases">
        <title>Roseomonas sp. nov, a bacterium isolated from an oil production mixture in Yumen Oilfield.</title>
        <authorList>
            <person name="Wu D."/>
        </authorList>
    </citation>
    <scope>NUCLEOTIDE SEQUENCE [LARGE SCALE GENOMIC DNA]</scope>
    <source>
        <strain evidence="3 4">ROY-5-3</strain>
    </source>
</reference>
<keyword evidence="4" id="KW-1185">Reference proteome</keyword>
<dbReference type="EMBL" id="JAERQM010000002">
    <property type="protein sequence ID" value="MBU8544195.1"/>
    <property type="molecule type" value="Genomic_DNA"/>
</dbReference>
<feature type="transmembrane region" description="Helical" evidence="1">
    <location>
        <begin position="70"/>
        <end position="96"/>
    </location>
</feature>
<keyword evidence="1" id="KW-0472">Membrane</keyword>
<evidence type="ECO:0000313" key="4">
    <source>
        <dbReference type="Proteomes" id="UP000689967"/>
    </source>
</evidence>